<keyword evidence="4 8" id="KW-0540">Nuclease</keyword>
<evidence type="ECO:0000256" key="1">
    <source>
        <dbReference type="ARBA" id="ARBA00000077"/>
    </source>
</evidence>
<dbReference type="InterPro" id="IPR036397">
    <property type="entry name" value="RNaseH_sf"/>
</dbReference>
<dbReference type="NCBIfam" id="TIGR00729">
    <property type="entry name" value="ribonuclease HII"/>
    <property type="match status" value="1"/>
</dbReference>
<protein>
    <recommendedName>
        <fullName evidence="9">Ribonuclease</fullName>
        <ecNumber evidence="9">3.1.26.4</ecNumber>
    </recommendedName>
</protein>
<dbReference type="OrthoDB" id="7462577at2759"/>
<dbReference type="Gene3D" id="1.10.10.460">
    <property type="entry name" value="Ribonuclease hii. Domain 2"/>
    <property type="match status" value="1"/>
</dbReference>
<proteinExistence type="inferred from homology"/>
<dbReference type="InterPro" id="IPR012337">
    <property type="entry name" value="RNaseH-like_sf"/>
</dbReference>
<dbReference type="GO" id="GO:0004523">
    <property type="term" value="F:RNA-DNA hybrid ribonuclease activity"/>
    <property type="evidence" value="ECO:0000318"/>
    <property type="project" value="GO_Central"/>
</dbReference>
<evidence type="ECO:0000256" key="4">
    <source>
        <dbReference type="ARBA" id="ARBA00022722"/>
    </source>
</evidence>
<comment type="function">
    <text evidence="9">Endonuclease that specifically degrades the RNA of RNA-DNA hybrids.</text>
</comment>
<dbReference type="Pfam" id="PF01351">
    <property type="entry name" value="RNase_HII"/>
    <property type="match status" value="1"/>
</dbReference>
<evidence type="ECO:0000256" key="7">
    <source>
        <dbReference type="ARBA" id="ARBA00022801"/>
    </source>
</evidence>
<comment type="similarity">
    <text evidence="3">Belongs to the RNase HII family. Eukaryotic subfamily.</text>
</comment>
<dbReference type="HOGENOM" id="CLU_036532_0_1_1"/>
<comment type="cofactor">
    <cofactor evidence="8">
        <name>Mn(2+)</name>
        <dbReference type="ChEBI" id="CHEBI:29035"/>
    </cofactor>
    <cofactor evidence="8">
        <name>Mg(2+)</name>
        <dbReference type="ChEBI" id="CHEBI:18420"/>
    </cofactor>
    <text evidence="8">Manganese or magnesium. Binds 1 divalent metal ion per monomer in the absence of substrate. May bind a second metal ion after substrate binding.</text>
</comment>
<dbReference type="SUPFAM" id="SSF53098">
    <property type="entry name" value="Ribonuclease H-like"/>
    <property type="match status" value="1"/>
</dbReference>
<dbReference type="InterPro" id="IPR023160">
    <property type="entry name" value="RNase_HII_hlx-loop-hlx_cap_dom"/>
</dbReference>
<sequence>MSAIPTLPENVHSLDSASYFSPVPELVSNAGEGDAVILGVDEAGRGPVLGPMVYAVAYCTVSYEATIVRQHGFDDSKKLTDAVRRTLFGKICAAELAGIGFATTGLSPAAISSGMLRYPPTKNYNLNEQAHDTTIALIQGVLDAGVRVEHVYVDTVGPPLAYQAKLQQRFPACKITVAKKADSTFPVVSVASVVAKVTRDVWLHALRPTPDDVLGSGYPGDQKTVAWLHRECRPLFGWSPELVRFSWQTCRTLLESDKAIRIEWEEDSLKKKSYASAAAAALLSAGRPRHDPSAVVSLDAWFGH</sequence>
<dbReference type="STRING" id="284811.Q756A4"/>
<dbReference type="GO" id="GO:0032299">
    <property type="term" value="C:ribonuclease H2 complex"/>
    <property type="evidence" value="ECO:0000318"/>
    <property type="project" value="GO_Central"/>
</dbReference>
<reference evidence="12" key="2">
    <citation type="journal article" date="2013" name="G3 (Bethesda)">
        <title>Genomes of Ashbya fungi isolated from insects reveal four mating-type loci, numerous translocations, lack of transposons, and distinct gene duplications.</title>
        <authorList>
            <person name="Dietrich F.S."/>
            <person name="Voegeli S."/>
            <person name="Kuo S."/>
            <person name="Philippsen P."/>
        </authorList>
    </citation>
    <scope>GENOME REANNOTATION</scope>
    <source>
        <strain evidence="12">ATCC 10895 / CBS 109.51 / FGSC 9923 / NRRL Y-1056</strain>
    </source>
</reference>
<dbReference type="InterPro" id="IPR001352">
    <property type="entry name" value="RNase_HII/HIII"/>
</dbReference>
<dbReference type="InParanoid" id="Q756A4"/>
<dbReference type="Gene3D" id="3.30.420.10">
    <property type="entry name" value="Ribonuclease H-like superfamily/Ribonuclease H"/>
    <property type="match status" value="1"/>
</dbReference>
<dbReference type="PANTHER" id="PTHR10954:SF7">
    <property type="entry name" value="RIBONUCLEASE H2 SUBUNIT A"/>
    <property type="match status" value="1"/>
</dbReference>
<dbReference type="GO" id="GO:0043137">
    <property type="term" value="P:DNA replication, removal of RNA primer"/>
    <property type="evidence" value="ECO:0000318"/>
    <property type="project" value="GO_Central"/>
</dbReference>
<dbReference type="GeneID" id="4621435"/>
<evidence type="ECO:0000313" key="12">
    <source>
        <dbReference type="Proteomes" id="UP000000591"/>
    </source>
</evidence>
<dbReference type="InterPro" id="IPR024567">
    <property type="entry name" value="RNase_HII/HIII_dom"/>
</dbReference>
<evidence type="ECO:0000256" key="2">
    <source>
        <dbReference type="ARBA" id="ARBA00001946"/>
    </source>
</evidence>
<keyword evidence="6 8" id="KW-0255">Endonuclease</keyword>
<feature type="binding site" evidence="8">
    <location>
        <position position="42"/>
    </location>
    <ligand>
        <name>a divalent metal cation</name>
        <dbReference type="ChEBI" id="CHEBI:60240"/>
    </ligand>
</feature>
<gene>
    <name evidence="11" type="ORF">AGOS_AER363W</name>
</gene>
<evidence type="ECO:0000256" key="6">
    <source>
        <dbReference type="ARBA" id="ARBA00022759"/>
    </source>
</evidence>
<dbReference type="OMA" id="REECRFF"/>
<keyword evidence="12" id="KW-1185">Reference proteome</keyword>
<feature type="binding site" evidence="8">
    <location>
        <position position="154"/>
    </location>
    <ligand>
        <name>a divalent metal cation</name>
        <dbReference type="ChEBI" id="CHEBI:60240"/>
    </ligand>
</feature>
<dbReference type="RefSeq" id="NP_985219.2">
    <property type="nucleotide sequence ID" value="NM_210573.2"/>
</dbReference>
<comment type="cofactor">
    <cofactor evidence="2">
        <name>Mg(2+)</name>
        <dbReference type="ChEBI" id="CHEBI:18420"/>
    </cofactor>
</comment>
<organism evidence="11 12">
    <name type="scientific">Eremothecium gossypii (strain ATCC 10895 / CBS 109.51 / FGSC 9923 / NRRL Y-1056)</name>
    <name type="common">Yeast</name>
    <name type="synonym">Ashbya gossypii</name>
    <dbReference type="NCBI Taxonomy" id="284811"/>
    <lineage>
        <taxon>Eukaryota</taxon>
        <taxon>Fungi</taxon>
        <taxon>Dikarya</taxon>
        <taxon>Ascomycota</taxon>
        <taxon>Saccharomycotina</taxon>
        <taxon>Saccharomycetes</taxon>
        <taxon>Saccharomycetales</taxon>
        <taxon>Saccharomycetaceae</taxon>
        <taxon>Eremothecium</taxon>
    </lineage>
</organism>
<evidence type="ECO:0000256" key="5">
    <source>
        <dbReference type="ARBA" id="ARBA00022723"/>
    </source>
</evidence>
<dbReference type="EC" id="3.1.26.4" evidence="9"/>
<dbReference type="eggNOG" id="KOG2299">
    <property type="taxonomic scope" value="Eukaryota"/>
</dbReference>
<comment type="catalytic activity">
    <reaction evidence="1 8 9">
        <text>Endonucleolytic cleavage to 5'-phosphomonoester.</text>
        <dbReference type="EC" id="3.1.26.4"/>
    </reaction>
</comment>
<name>Q756A4_EREGS</name>
<dbReference type="FunCoup" id="Q756A4">
    <property type="interactions" value="446"/>
</dbReference>
<evidence type="ECO:0000256" key="8">
    <source>
        <dbReference type="PROSITE-ProRule" id="PRU01319"/>
    </source>
</evidence>
<feature type="binding site" evidence="8">
    <location>
        <position position="41"/>
    </location>
    <ligand>
        <name>a divalent metal cation</name>
        <dbReference type="ChEBI" id="CHEBI:60240"/>
    </ligand>
</feature>
<dbReference type="CDD" id="cd07181">
    <property type="entry name" value="RNase_HII_eukaryota_like"/>
    <property type="match status" value="1"/>
</dbReference>
<evidence type="ECO:0000313" key="11">
    <source>
        <dbReference type="EMBL" id="AAS53043.2"/>
    </source>
</evidence>
<dbReference type="InterPro" id="IPR004649">
    <property type="entry name" value="RNase_H2_suA"/>
</dbReference>
<keyword evidence="5 8" id="KW-0479">Metal-binding</keyword>
<dbReference type="PROSITE" id="PS51975">
    <property type="entry name" value="RNASE_H_2"/>
    <property type="match status" value="1"/>
</dbReference>
<keyword evidence="7 8" id="KW-0378">Hydrolase</keyword>
<dbReference type="AlphaFoldDB" id="Q756A4"/>
<dbReference type="Proteomes" id="UP000000591">
    <property type="component" value="Chromosome V"/>
</dbReference>
<accession>Q756A4</accession>
<reference evidence="11 12" key="1">
    <citation type="journal article" date="2004" name="Science">
        <title>The Ashbya gossypii genome as a tool for mapping the ancient Saccharomyces cerevisiae genome.</title>
        <authorList>
            <person name="Dietrich F.S."/>
            <person name="Voegeli S."/>
            <person name="Brachat S."/>
            <person name="Lerch A."/>
            <person name="Gates K."/>
            <person name="Steiner S."/>
            <person name="Mohr C."/>
            <person name="Pohlmann R."/>
            <person name="Luedi P."/>
            <person name="Choi S."/>
            <person name="Wing R.A."/>
            <person name="Flavier A."/>
            <person name="Gaffney T.D."/>
            <person name="Philippsen P."/>
        </authorList>
    </citation>
    <scope>NUCLEOTIDE SEQUENCE [LARGE SCALE GENOMIC DNA]</scope>
    <source>
        <strain evidence="12">ATCC 10895 / CBS 109.51 / FGSC 9923 / NRRL Y-1056</strain>
    </source>
</reference>
<evidence type="ECO:0000256" key="3">
    <source>
        <dbReference type="ARBA" id="ARBA00007058"/>
    </source>
</evidence>
<dbReference type="GO" id="GO:0046872">
    <property type="term" value="F:metal ion binding"/>
    <property type="evidence" value="ECO:0007669"/>
    <property type="project" value="UniProtKB-KW"/>
</dbReference>
<dbReference type="GO" id="GO:0003723">
    <property type="term" value="F:RNA binding"/>
    <property type="evidence" value="ECO:0007669"/>
    <property type="project" value="UniProtKB-UniRule"/>
</dbReference>
<dbReference type="FunFam" id="1.10.10.460:FF:000001">
    <property type="entry name" value="Ribonuclease"/>
    <property type="match status" value="1"/>
</dbReference>
<evidence type="ECO:0000256" key="9">
    <source>
        <dbReference type="RuleBase" id="RU003515"/>
    </source>
</evidence>
<dbReference type="FunFam" id="3.30.420.10:FF:000016">
    <property type="entry name" value="Ribonuclease"/>
    <property type="match status" value="1"/>
</dbReference>
<dbReference type="KEGG" id="ago:AGOS_AER363W"/>
<evidence type="ECO:0000259" key="10">
    <source>
        <dbReference type="PROSITE" id="PS51975"/>
    </source>
</evidence>
<feature type="domain" description="RNase H type-2" evidence="10">
    <location>
        <begin position="35"/>
        <end position="259"/>
    </location>
</feature>
<dbReference type="GO" id="GO:0006298">
    <property type="term" value="P:mismatch repair"/>
    <property type="evidence" value="ECO:0000318"/>
    <property type="project" value="GO_Central"/>
</dbReference>
<dbReference type="PANTHER" id="PTHR10954">
    <property type="entry name" value="RIBONUCLEASE H2 SUBUNIT A"/>
    <property type="match status" value="1"/>
</dbReference>
<dbReference type="EMBL" id="AE016818">
    <property type="protein sequence ID" value="AAS53043.2"/>
    <property type="molecule type" value="Genomic_DNA"/>
</dbReference>